<evidence type="ECO:0000259" key="11">
    <source>
        <dbReference type="SMART" id="SM00306"/>
    </source>
</evidence>
<dbReference type="InterPro" id="IPR006026">
    <property type="entry name" value="Peptidase_Metallo"/>
</dbReference>
<keyword evidence="7" id="KW-0862">Zinc</keyword>
<feature type="domain" description="Peptidase metallopeptidase" evidence="9">
    <location>
        <begin position="112"/>
        <end position="262"/>
    </location>
</feature>
<protein>
    <submittedName>
        <fullName evidence="12">Uncharacterized protein</fullName>
    </submittedName>
</protein>
<evidence type="ECO:0000256" key="5">
    <source>
        <dbReference type="ARBA" id="ARBA00022729"/>
    </source>
</evidence>
<dbReference type="SMART" id="SM00306">
    <property type="entry name" value="HintN"/>
    <property type="match status" value="1"/>
</dbReference>
<sequence>MRSLELFQITAISIIVLGFIILGQSKSIQKIIPVQTMDDAATFLTKFGFMEEQDGYIPTDKVTDAIEQYQEFYGLAKTGQLDTKTLSDMNKVRCGFPDVQQKKRRQKRFVISSYSWTAPIITWNFLNYTEDLTIEEQVEAFEYAFEQWSLPSKLVFVRVHSSPDILIYFTDIDGENGILGTAELPIFPNHNVTIRFDEGEKWSTADDKTHLSIVAAHEIGHTLGLLHSKVPDAMMFAQYSFKGPNYKLHVDDILAIKELYDTKETCISGDGIVILKDGNRVNVSNLKIGDVIQTSEETYSPVLTMLDKNDKTPTLFIRIETSLGNSLKLTPKHLIAVQSNILEKEFVFAEKLQNGSKVYVHIDGKEVEDEIVHVEKTVEKGYYAPLTNEGTLIVNGIEISCYALIEDQELAHLSMTPLRWFLQIYEMIFSESFDENPTDGIHWYGRWSYNYLLPIVDKIGLISL</sequence>
<dbReference type="PRINTS" id="PR00632">
    <property type="entry name" value="SONICHHOG"/>
</dbReference>
<keyword evidence="4" id="KW-0479">Metal-binding</keyword>
<dbReference type="GO" id="GO:0004222">
    <property type="term" value="F:metalloendopeptidase activity"/>
    <property type="evidence" value="ECO:0007669"/>
    <property type="project" value="InterPro"/>
</dbReference>
<dbReference type="PANTHER" id="PTHR10201:SF323">
    <property type="entry name" value="MATRIX METALLOPROTEINASE-21"/>
    <property type="match status" value="1"/>
</dbReference>
<dbReference type="Proteomes" id="UP000549394">
    <property type="component" value="Unassembled WGS sequence"/>
</dbReference>
<dbReference type="GO" id="GO:0008270">
    <property type="term" value="F:zinc ion binding"/>
    <property type="evidence" value="ECO:0007669"/>
    <property type="project" value="InterPro"/>
</dbReference>
<evidence type="ECO:0000256" key="7">
    <source>
        <dbReference type="ARBA" id="ARBA00022833"/>
    </source>
</evidence>
<keyword evidence="5" id="KW-0732">Signal</keyword>
<organism evidence="12 13">
    <name type="scientific">Dimorphilus gyrociliatus</name>
    <dbReference type="NCBI Taxonomy" id="2664684"/>
    <lineage>
        <taxon>Eukaryota</taxon>
        <taxon>Metazoa</taxon>
        <taxon>Spiralia</taxon>
        <taxon>Lophotrochozoa</taxon>
        <taxon>Annelida</taxon>
        <taxon>Polychaeta</taxon>
        <taxon>Polychaeta incertae sedis</taxon>
        <taxon>Dinophilidae</taxon>
        <taxon>Dimorphilus</taxon>
    </lineage>
</organism>
<dbReference type="InterPro" id="IPR006141">
    <property type="entry name" value="Intein_N"/>
</dbReference>
<evidence type="ECO:0000256" key="3">
    <source>
        <dbReference type="ARBA" id="ARBA00022670"/>
    </source>
</evidence>
<comment type="similarity">
    <text evidence="1">Belongs to the peptidase M10A family.</text>
</comment>
<dbReference type="InterPro" id="IPR001818">
    <property type="entry name" value="Pept_M10_metallopeptidase"/>
</dbReference>
<evidence type="ECO:0000256" key="2">
    <source>
        <dbReference type="ARBA" id="ARBA00022473"/>
    </source>
</evidence>
<dbReference type="SMART" id="SM00305">
    <property type="entry name" value="HintC"/>
    <property type="match status" value="1"/>
</dbReference>
<name>A0A7I8WA82_9ANNE</name>
<dbReference type="InterPro" id="IPR001767">
    <property type="entry name" value="Hedgehog_Hint"/>
</dbReference>
<keyword evidence="13" id="KW-1185">Reference proteome</keyword>
<evidence type="ECO:0000313" key="12">
    <source>
        <dbReference type="EMBL" id="CAD5125014.1"/>
    </source>
</evidence>
<evidence type="ECO:0000256" key="8">
    <source>
        <dbReference type="ARBA" id="ARBA00023049"/>
    </source>
</evidence>
<dbReference type="GO" id="GO:0016539">
    <property type="term" value="P:intein-mediated protein splicing"/>
    <property type="evidence" value="ECO:0007669"/>
    <property type="project" value="InterPro"/>
</dbReference>
<dbReference type="GO" id="GO:0007267">
    <property type="term" value="P:cell-cell signaling"/>
    <property type="evidence" value="ECO:0007669"/>
    <property type="project" value="InterPro"/>
</dbReference>
<feature type="domain" description="Hint" evidence="11">
    <location>
        <begin position="264"/>
        <end position="362"/>
    </location>
</feature>
<keyword evidence="2" id="KW-0217">Developmental protein</keyword>
<accession>A0A7I8WA82</accession>
<gene>
    <name evidence="12" type="ORF">DGYR_LOCUS12469</name>
</gene>
<dbReference type="Gene3D" id="2.170.16.10">
    <property type="entry name" value="Hedgehog/Intein (Hint) domain"/>
    <property type="match status" value="1"/>
</dbReference>
<dbReference type="InterPro" id="IPR003586">
    <property type="entry name" value="Hint_dom_C"/>
</dbReference>
<dbReference type="Gene3D" id="3.40.390.10">
    <property type="entry name" value="Collagenase (Catalytic Domain)"/>
    <property type="match status" value="1"/>
</dbReference>
<keyword evidence="6" id="KW-0378">Hydrolase</keyword>
<dbReference type="SUPFAM" id="SSF55486">
    <property type="entry name" value="Metalloproteases ('zincins'), catalytic domain"/>
    <property type="match status" value="1"/>
</dbReference>
<dbReference type="GO" id="GO:0016540">
    <property type="term" value="P:protein autoprocessing"/>
    <property type="evidence" value="ECO:0007669"/>
    <property type="project" value="InterPro"/>
</dbReference>
<dbReference type="Pfam" id="PF01471">
    <property type="entry name" value="PG_binding_1"/>
    <property type="match status" value="1"/>
</dbReference>
<dbReference type="EMBL" id="CAJFCJ010000024">
    <property type="protein sequence ID" value="CAD5125014.1"/>
    <property type="molecule type" value="Genomic_DNA"/>
</dbReference>
<dbReference type="GO" id="GO:0030198">
    <property type="term" value="P:extracellular matrix organization"/>
    <property type="evidence" value="ECO:0007669"/>
    <property type="project" value="TreeGrafter"/>
</dbReference>
<dbReference type="SUPFAM" id="SSF47090">
    <property type="entry name" value="PGBD-like"/>
    <property type="match status" value="1"/>
</dbReference>
<dbReference type="SUPFAM" id="SSF51294">
    <property type="entry name" value="Hedgehog/intein (Hint) domain"/>
    <property type="match status" value="1"/>
</dbReference>
<evidence type="ECO:0000256" key="4">
    <source>
        <dbReference type="ARBA" id="ARBA00022723"/>
    </source>
</evidence>
<evidence type="ECO:0000256" key="1">
    <source>
        <dbReference type="ARBA" id="ARBA00010370"/>
    </source>
</evidence>
<dbReference type="GO" id="GO:0031012">
    <property type="term" value="C:extracellular matrix"/>
    <property type="evidence" value="ECO:0007669"/>
    <property type="project" value="InterPro"/>
</dbReference>
<evidence type="ECO:0000313" key="13">
    <source>
        <dbReference type="Proteomes" id="UP000549394"/>
    </source>
</evidence>
<dbReference type="InterPro" id="IPR003587">
    <property type="entry name" value="Hint_dom_N"/>
</dbReference>
<dbReference type="InterPro" id="IPR036844">
    <property type="entry name" value="Hint_dom_sf"/>
</dbReference>
<dbReference type="PROSITE" id="PS50817">
    <property type="entry name" value="INTEIN_N_TER"/>
    <property type="match status" value="1"/>
</dbReference>
<dbReference type="Pfam" id="PF01079">
    <property type="entry name" value="Hint"/>
    <property type="match status" value="1"/>
</dbReference>
<dbReference type="InterPro" id="IPR024079">
    <property type="entry name" value="MetalloPept_cat_dom_sf"/>
</dbReference>
<keyword evidence="3" id="KW-0645">Protease</keyword>
<keyword evidence="8" id="KW-0482">Metalloprotease</keyword>
<evidence type="ECO:0000259" key="9">
    <source>
        <dbReference type="SMART" id="SM00235"/>
    </source>
</evidence>
<dbReference type="GO" id="GO:0048731">
    <property type="term" value="P:system development"/>
    <property type="evidence" value="ECO:0007669"/>
    <property type="project" value="UniProtKB-ARBA"/>
</dbReference>
<comment type="caution">
    <text evidence="12">The sequence shown here is derived from an EMBL/GenBank/DDBJ whole genome shotgun (WGS) entry which is preliminary data.</text>
</comment>
<evidence type="ECO:0000259" key="10">
    <source>
        <dbReference type="SMART" id="SM00305"/>
    </source>
</evidence>
<dbReference type="InterPro" id="IPR002477">
    <property type="entry name" value="Peptidoglycan-bd-like"/>
</dbReference>
<reference evidence="12 13" key="1">
    <citation type="submission" date="2020-08" db="EMBL/GenBank/DDBJ databases">
        <authorList>
            <person name="Hejnol A."/>
        </authorList>
    </citation>
    <scope>NUCLEOTIDE SEQUENCE [LARGE SCALE GENOMIC DNA]</scope>
</reference>
<dbReference type="InterPro" id="IPR001657">
    <property type="entry name" value="Hedgehog"/>
</dbReference>
<evidence type="ECO:0000256" key="6">
    <source>
        <dbReference type="ARBA" id="ARBA00022801"/>
    </source>
</evidence>
<dbReference type="OrthoDB" id="5212at2759"/>
<dbReference type="CDD" id="cd00081">
    <property type="entry name" value="Hint"/>
    <property type="match status" value="1"/>
</dbReference>
<dbReference type="Pfam" id="PF00413">
    <property type="entry name" value="Peptidase_M10"/>
    <property type="match status" value="1"/>
</dbReference>
<dbReference type="InterPro" id="IPR036365">
    <property type="entry name" value="PGBD-like_sf"/>
</dbReference>
<feature type="domain" description="Hint" evidence="10">
    <location>
        <begin position="363"/>
        <end position="407"/>
    </location>
</feature>
<proteinExistence type="inferred from homology"/>
<dbReference type="AlphaFoldDB" id="A0A7I8WA82"/>
<dbReference type="SMART" id="SM00235">
    <property type="entry name" value="ZnMc"/>
    <property type="match status" value="1"/>
</dbReference>
<dbReference type="GO" id="GO:0030574">
    <property type="term" value="P:collagen catabolic process"/>
    <property type="evidence" value="ECO:0007669"/>
    <property type="project" value="TreeGrafter"/>
</dbReference>
<dbReference type="PANTHER" id="PTHR10201">
    <property type="entry name" value="MATRIX METALLOPROTEINASE"/>
    <property type="match status" value="1"/>
</dbReference>